<feature type="transmembrane region" description="Helical" evidence="1">
    <location>
        <begin position="43"/>
        <end position="65"/>
    </location>
</feature>
<dbReference type="AlphaFoldDB" id="A0AAD7BDQ4"/>
<evidence type="ECO:0000256" key="1">
    <source>
        <dbReference type="SAM" id="Phobius"/>
    </source>
</evidence>
<proteinExistence type="predicted"/>
<dbReference type="EMBL" id="JARKIF010000020">
    <property type="protein sequence ID" value="KAJ7617939.1"/>
    <property type="molecule type" value="Genomic_DNA"/>
</dbReference>
<sequence length="133" mass="14942">MFVMTVVVAFITTYLELRSLHSVQTNGVGCTLAKAGSVIIFGYLMLLVSETGILFYVYILANILVPALAPSRFSNWLASPQRVLHSVLCTRVLLLIRRQAVYQDPDLDGGTHDYVQTRESETDTRLSFATREW</sequence>
<gene>
    <name evidence="2" type="ORF">FB45DRAFT_1034173</name>
</gene>
<evidence type="ECO:0000313" key="3">
    <source>
        <dbReference type="Proteomes" id="UP001221142"/>
    </source>
</evidence>
<keyword evidence="1" id="KW-0472">Membrane</keyword>
<evidence type="ECO:0000313" key="2">
    <source>
        <dbReference type="EMBL" id="KAJ7617939.1"/>
    </source>
</evidence>
<comment type="caution">
    <text evidence="2">The sequence shown here is derived from an EMBL/GenBank/DDBJ whole genome shotgun (WGS) entry which is preliminary data.</text>
</comment>
<reference evidence="2" key="1">
    <citation type="submission" date="2023-03" db="EMBL/GenBank/DDBJ databases">
        <title>Massive genome expansion in bonnet fungi (Mycena s.s.) driven by repeated elements and novel gene families across ecological guilds.</title>
        <authorList>
            <consortium name="Lawrence Berkeley National Laboratory"/>
            <person name="Harder C.B."/>
            <person name="Miyauchi S."/>
            <person name="Viragh M."/>
            <person name="Kuo A."/>
            <person name="Thoen E."/>
            <person name="Andreopoulos B."/>
            <person name="Lu D."/>
            <person name="Skrede I."/>
            <person name="Drula E."/>
            <person name="Henrissat B."/>
            <person name="Morin E."/>
            <person name="Kohler A."/>
            <person name="Barry K."/>
            <person name="LaButti K."/>
            <person name="Morin E."/>
            <person name="Salamov A."/>
            <person name="Lipzen A."/>
            <person name="Mereny Z."/>
            <person name="Hegedus B."/>
            <person name="Baldrian P."/>
            <person name="Stursova M."/>
            <person name="Weitz H."/>
            <person name="Taylor A."/>
            <person name="Grigoriev I.V."/>
            <person name="Nagy L.G."/>
            <person name="Martin F."/>
            <person name="Kauserud H."/>
        </authorList>
    </citation>
    <scope>NUCLEOTIDE SEQUENCE</scope>
    <source>
        <strain evidence="2">9284</strain>
    </source>
</reference>
<keyword evidence="3" id="KW-1185">Reference proteome</keyword>
<keyword evidence="1" id="KW-1133">Transmembrane helix</keyword>
<organism evidence="2 3">
    <name type="scientific">Roridomyces roridus</name>
    <dbReference type="NCBI Taxonomy" id="1738132"/>
    <lineage>
        <taxon>Eukaryota</taxon>
        <taxon>Fungi</taxon>
        <taxon>Dikarya</taxon>
        <taxon>Basidiomycota</taxon>
        <taxon>Agaricomycotina</taxon>
        <taxon>Agaricomycetes</taxon>
        <taxon>Agaricomycetidae</taxon>
        <taxon>Agaricales</taxon>
        <taxon>Marasmiineae</taxon>
        <taxon>Mycenaceae</taxon>
        <taxon>Roridomyces</taxon>
    </lineage>
</organism>
<accession>A0AAD7BDQ4</accession>
<protein>
    <submittedName>
        <fullName evidence="2">Uncharacterized protein</fullName>
    </submittedName>
</protein>
<dbReference type="Proteomes" id="UP001221142">
    <property type="component" value="Unassembled WGS sequence"/>
</dbReference>
<name>A0AAD7BDQ4_9AGAR</name>
<keyword evidence="1" id="KW-0812">Transmembrane</keyword>